<evidence type="ECO:0000256" key="1">
    <source>
        <dbReference type="SAM" id="MobiDB-lite"/>
    </source>
</evidence>
<dbReference type="RefSeq" id="WP_234660926.1">
    <property type="nucleotide sequence ID" value="NZ_AP027734.1"/>
</dbReference>
<dbReference type="EMBL" id="AP027734">
    <property type="protein sequence ID" value="BDZ54124.1"/>
    <property type="molecule type" value="Genomic_DNA"/>
</dbReference>
<dbReference type="SUPFAM" id="SSF53474">
    <property type="entry name" value="alpha/beta-Hydrolases"/>
    <property type="match status" value="1"/>
</dbReference>
<keyword evidence="3" id="KW-0378">Hydrolase</keyword>
<dbReference type="InterPro" id="IPR002018">
    <property type="entry name" value="CarbesteraseB"/>
</dbReference>
<proteinExistence type="predicted"/>
<feature type="compositionally biased region" description="Low complexity" evidence="1">
    <location>
        <begin position="11"/>
        <end position="44"/>
    </location>
</feature>
<protein>
    <submittedName>
        <fullName evidence="3">Carboxylic ester hydrolase</fullName>
    </submittedName>
</protein>
<feature type="region of interest" description="Disordered" evidence="1">
    <location>
        <begin position="1"/>
        <end position="44"/>
    </location>
</feature>
<organism evidence="3 4">
    <name type="scientific">Agromyces marinus</name>
    <dbReference type="NCBI Taxonomy" id="1389020"/>
    <lineage>
        <taxon>Bacteria</taxon>
        <taxon>Bacillati</taxon>
        <taxon>Actinomycetota</taxon>
        <taxon>Actinomycetes</taxon>
        <taxon>Micrococcales</taxon>
        <taxon>Microbacteriaceae</taxon>
        <taxon>Agromyces</taxon>
    </lineage>
</organism>
<accession>A0ABM8H079</accession>
<dbReference type="PANTHER" id="PTHR11559">
    <property type="entry name" value="CARBOXYLESTERASE"/>
    <property type="match status" value="1"/>
</dbReference>
<name>A0ABM8H079_9MICO</name>
<dbReference type="GO" id="GO:0016787">
    <property type="term" value="F:hydrolase activity"/>
    <property type="evidence" value="ECO:0007669"/>
    <property type="project" value="UniProtKB-KW"/>
</dbReference>
<reference evidence="4" key="1">
    <citation type="journal article" date="2019" name="Int. J. Syst. Evol. Microbiol.">
        <title>The Global Catalogue of Microorganisms (GCM) 10K type strain sequencing project: providing services to taxonomists for standard genome sequencing and annotation.</title>
        <authorList>
            <consortium name="The Broad Institute Genomics Platform"/>
            <consortium name="The Broad Institute Genome Sequencing Center for Infectious Disease"/>
            <person name="Wu L."/>
            <person name="Ma J."/>
        </authorList>
    </citation>
    <scope>NUCLEOTIDE SEQUENCE [LARGE SCALE GENOMIC DNA]</scope>
    <source>
        <strain evidence="4">NBRC 109019</strain>
    </source>
</reference>
<feature type="domain" description="Carboxylesterase type B" evidence="2">
    <location>
        <begin position="95"/>
        <end position="350"/>
    </location>
</feature>
<dbReference type="Proteomes" id="UP001321477">
    <property type="component" value="Chromosome"/>
</dbReference>
<dbReference type="Gene3D" id="3.40.50.1820">
    <property type="entry name" value="alpha/beta hydrolase"/>
    <property type="match status" value="1"/>
</dbReference>
<evidence type="ECO:0000313" key="3">
    <source>
        <dbReference type="EMBL" id="BDZ54124.1"/>
    </source>
</evidence>
<dbReference type="Pfam" id="PF00135">
    <property type="entry name" value="COesterase"/>
    <property type="match status" value="1"/>
</dbReference>
<evidence type="ECO:0000313" key="4">
    <source>
        <dbReference type="Proteomes" id="UP001321477"/>
    </source>
</evidence>
<dbReference type="InterPro" id="IPR029058">
    <property type="entry name" value="AB_hydrolase_fold"/>
</dbReference>
<sequence length="483" mass="50428">MTHPDPMPDVGSTATSISGASASANASASAGASATSGPSGERTSFRARSGAAFAALAGEGVVRIRNLRYATAGRYGLPRPVALDPDEAAPLLEIRRACPQPASPSARLLGEPLRGVEFDEDCLRLSITRPAEDRGERMPVLVWVHGGSHVSGAGDLAGYDPAALVREQGVLVVAVTSRLGQLGYPTDDAHPANLALHDLIAAFRWVRAHIAEFGGDPERVTAWGQSSGADAIAHVLAADGADGLFRRVILQSAPFGIRRGRAEMQERMRVAAGPLDPAAPIDDVFAAQADAKAAAAGSGLRSAMPFGPRYGRAPLPEEAAVERRWRERAASLDVLVTCNRDETSFFFEVDPKLAALAARPVVGRMLRRLVTSRTTDGVYRRDGRRFARLLASAGANVRFGEFDGHPAGGSLGSTHAIELALLFPAAEAWAGTPLLAPHGDEALVEAGSALRAAWGGFARDGRIADTAVPTGSGWTGGLRVLGA</sequence>
<evidence type="ECO:0000259" key="2">
    <source>
        <dbReference type="Pfam" id="PF00135"/>
    </source>
</evidence>
<keyword evidence="4" id="KW-1185">Reference proteome</keyword>
<gene>
    <name evidence="3" type="ORF">GCM10025870_11970</name>
</gene>
<dbReference type="InterPro" id="IPR050309">
    <property type="entry name" value="Type-B_Carboxylest/Lipase"/>
</dbReference>